<name>A0ABY8HI17_ENSAD</name>
<keyword evidence="12" id="KW-1185">Reference proteome</keyword>
<evidence type="ECO:0000313" key="11">
    <source>
        <dbReference type="EMBL" id="WFP91773.1"/>
    </source>
</evidence>
<evidence type="ECO:0000256" key="5">
    <source>
        <dbReference type="ARBA" id="ARBA00022692"/>
    </source>
</evidence>
<dbReference type="InterPro" id="IPR003838">
    <property type="entry name" value="ABC3_permease_C"/>
</dbReference>
<sequence length="436" mass="47147">MTAVTENQVQAAERPEKSSSRPFSAFERLVAWRYLRSRRKEAFISVIAGFSFIGIMLGVATLIIVMAVMNGFRTELISRILGINGHMIVQPIDGPLNNYAELATKFSGVKGVTMAIPMVEGQVLAQGVGDSSTGALVRGIRADDLSKMKSVSDHIQSGDLVGFASGSGVAIGSRMAEQLGITVGGTITLTSPNGDVTPLGMNPRVKAYTVSAIYEIGMSEYDSTIIFMPLEEAQLFFNAEGLVQSIEIFVEHPDVVEELRQPIEDAAGRQIFITDWRDRNKTFFSTLEVQSNVMFMILSLIVLVAALNIISGLIMLVKDKGSDIAILRTMGATSGSVMRIFFMTGAAIGVAGTVAGVALGVVVCLNIESIRQFFSWISGTTIFSPELYFLNQLPADMNADETALVVVMALTLSFLATIFPAWRASRLDPVQALRYD</sequence>
<dbReference type="Pfam" id="PF02687">
    <property type="entry name" value="FtsX"/>
    <property type="match status" value="1"/>
</dbReference>
<evidence type="ECO:0000256" key="3">
    <source>
        <dbReference type="ARBA" id="ARBA00022448"/>
    </source>
</evidence>
<feature type="domain" description="MacB-like periplasmic core" evidence="10">
    <location>
        <begin position="52"/>
        <end position="265"/>
    </location>
</feature>
<feature type="transmembrane region" description="Helical" evidence="8">
    <location>
        <begin position="373"/>
        <end position="390"/>
    </location>
</feature>
<evidence type="ECO:0000256" key="4">
    <source>
        <dbReference type="ARBA" id="ARBA00022475"/>
    </source>
</evidence>
<dbReference type="InterPro" id="IPR025857">
    <property type="entry name" value="MacB_PCD"/>
</dbReference>
<organism evidence="11 12">
    <name type="scientific">Ensifer adhaerens</name>
    <name type="common">Sinorhizobium morelense</name>
    <dbReference type="NCBI Taxonomy" id="106592"/>
    <lineage>
        <taxon>Bacteria</taxon>
        <taxon>Pseudomonadati</taxon>
        <taxon>Pseudomonadota</taxon>
        <taxon>Alphaproteobacteria</taxon>
        <taxon>Hyphomicrobiales</taxon>
        <taxon>Rhizobiaceae</taxon>
        <taxon>Sinorhizobium/Ensifer group</taxon>
        <taxon>Ensifer</taxon>
    </lineage>
</organism>
<gene>
    <name evidence="11" type="ORF">P4B07_05195</name>
</gene>
<dbReference type="RefSeq" id="WP_064816986.1">
    <property type="nucleotide sequence ID" value="NZ_CP015880.1"/>
</dbReference>
<evidence type="ECO:0000256" key="8">
    <source>
        <dbReference type="SAM" id="Phobius"/>
    </source>
</evidence>
<keyword evidence="3" id="KW-0813">Transport</keyword>
<keyword evidence="11" id="KW-0449">Lipoprotein</keyword>
<keyword evidence="5 8" id="KW-0812">Transmembrane</keyword>
<feature type="transmembrane region" description="Helical" evidence="8">
    <location>
        <begin position="42"/>
        <end position="69"/>
    </location>
</feature>
<dbReference type="Proteomes" id="UP001214094">
    <property type="component" value="Chromosome"/>
</dbReference>
<evidence type="ECO:0000259" key="10">
    <source>
        <dbReference type="Pfam" id="PF12704"/>
    </source>
</evidence>
<proteinExistence type="inferred from homology"/>
<feature type="domain" description="ABC3 transporter permease C-terminal" evidence="9">
    <location>
        <begin position="296"/>
        <end position="429"/>
    </location>
</feature>
<dbReference type="Pfam" id="PF12704">
    <property type="entry name" value="MacB_PCD"/>
    <property type="match status" value="1"/>
</dbReference>
<evidence type="ECO:0000256" key="6">
    <source>
        <dbReference type="ARBA" id="ARBA00022989"/>
    </source>
</evidence>
<evidence type="ECO:0000313" key="12">
    <source>
        <dbReference type="Proteomes" id="UP001214094"/>
    </source>
</evidence>
<dbReference type="NCBIfam" id="TIGR02212">
    <property type="entry name" value="lolCE"/>
    <property type="match status" value="1"/>
</dbReference>
<dbReference type="EMBL" id="CP121308">
    <property type="protein sequence ID" value="WFP91773.1"/>
    <property type="molecule type" value="Genomic_DNA"/>
</dbReference>
<keyword evidence="4" id="KW-1003">Cell membrane</keyword>
<feature type="transmembrane region" description="Helical" evidence="8">
    <location>
        <begin position="293"/>
        <end position="317"/>
    </location>
</feature>
<keyword evidence="6 8" id="KW-1133">Transmembrane helix</keyword>
<evidence type="ECO:0000256" key="7">
    <source>
        <dbReference type="ARBA" id="ARBA00023136"/>
    </source>
</evidence>
<evidence type="ECO:0000256" key="2">
    <source>
        <dbReference type="ARBA" id="ARBA00005236"/>
    </source>
</evidence>
<dbReference type="PANTHER" id="PTHR30489:SF0">
    <property type="entry name" value="LIPOPROTEIN-RELEASING SYSTEM TRANSMEMBRANE PROTEIN LOLE"/>
    <property type="match status" value="1"/>
</dbReference>
<feature type="transmembrane region" description="Helical" evidence="8">
    <location>
        <begin position="337"/>
        <end position="361"/>
    </location>
</feature>
<comment type="similarity">
    <text evidence="2">Belongs to the ABC-4 integral membrane protein family. LolC/E subfamily.</text>
</comment>
<keyword evidence="7 8" id="KW-0472">Membrane</keyword>
<dbReference type="InterPro" id="IPR051447">
    <property type="entry name" value="Lipoprotein-release_system"/>
</dbReference>
<protein>
    <submittedName>
        <fullName evidence="11">Lipoprotein-releasing ABC transporter permease subunit</fullName>
    </submittedName>
</protein>
<evidence type="ECO:0000256" key="1">
    <source>
        <dbReference type="ARBA" id="ARBA00004651"/>
    </source>
</evidence>
<dbReference type="InterPro" id="IPR011925">
    <property type="entry name" value="LolCE_TM"/>
</dbReference>
<dbReference type="PANTHER" id="PTHR30489">
    <property type="entry name" value="LIPOPROTEIN-RELEASING SYSTEM TRANSMEMBRANE PROTEIN LOLE"/>
    <property type="match status" value="1"/>
</dbReference>
<feature type="transmembrane region" description="Helical" evidence="8">
    <location>
        <begin position="402"/>
        <end position="422"/>
    </location>
</feature>
<dbReference type="GeneID" id="29518001"/>
<reference evidence="11 12" key="1">
    <citation type="submission" date="2023-03" db="EMBL/GenBank/DDBJ databases">
        <title>Comparative genome and transcriptome analysis combination mining strategies for increasing vitamin B12 production of Ensifer adhaerens strain.</title>
        <authorList>
            <person name="Yongheng L."/>
        </authorList>
    </citation>
    <scope>NUCLEOTIDE SEQUENCE [LARGE SCALE GENOMIC DNA]</scope>
    <source>
        <strain evidence="11 12">Casida A-T305</strain>
    </source>
</reference>
<evidence type="ECO:0000259" key="9">
    <source>
        <dbReference type="Pfam" id="PF02687"/>
    </source>
</evidence>
<accession>A0ABY8HI17</accession>
<comment type="subcellular location">
    <subcellularLocation>
        <location evidence="1">Cell membrane</location>
        <topology evidence="1">Multi-pass membrane protein</topology>
    </subcellularLocation>
</comment>